<feature type="compositionally biased region" description="Basic and acidic residues" evidence="2">
    <location>
        <begin position="777"/>
        <end position="814"/>
    </location>
</feature>
<dbReference type="GO" id="GO:0005654">
    <property type="term" value="C:nucleoplasm"/>
    <property type="evidence" value="ECO:0007669"/>
    <property type="project" value="TreeGrafter"/>
</dbReference>
<dbReference type="PROSITE" id="PS50088">
    <property type="entry name" value="ANK_REPEAT"/>
    <property type="match status" value="2"/>
</dbReference>
<dbReference type="InterPro" id="IPR036770">
    <property type="entry name" value="Ankyrin_rpt-contain_sf"/>
</dbReference>
<feature type="region of interest" description="Disordered" evidence="2">
    <location>
        <begin position="1"/>
        <end position="384"/>
    </location>
</feature>
<dbReference type="SUPFAM" id="SSF48403">
    <property type="entry name" value="Ankyrin repeat"/>
    <property type="match status" value="1"/>
</dbReference>
<feature type="compositionally biased region" description="Basic and acidic residues" evidence="2">
    <location>
        <begin position="157"/>
        <end position="169"/>
    </location>
</feature>
<feature type="compositionally biased region" description="Basic and acidic residues" evidence="2">
    <location>
        <begin position="515"/>
        <end position="546"/>
    </location>
</feature>
<evidence type="ECO:0000259" key="4">
    <source>
        <dbReference type="Pfam" id="PF24521"/>
    </source>
</evidence>
<name>A0A2C5XY26_9HYPO</name>
<accession>A0A2C5XY26</accession>
<gene>
    <name evidence="5" type="ORF">CDD81_2431</name>
</gene>
<feature type="repeat" description="ANK" evidence="1">
    <location>
        <begin position="455"/>
        <end position="487"/>
    </location>
</feature>
<organism evidence="5 6">
    <name type="scientific">Ophiocordyceps australis</name>
    <dbReference type="NCBI Taxonomy" id="1399860"/>
    <lineage>
        <taxon>Eukaryota</taxon>
        <taxon>Fungi</taxon>
        <taxon>Dikarya</taxon>
        <taxon>Ascomycota</taxon>
        <taxon>Pezizomycotina</taxon>
        <taxon>Sordariomycetes</taxon>
        <taxon>Hypocreomycetidae</taxon>
        <taxon>Hypocreales</taxon>
        <taxon>Ophiocordycipitaceae</taxon>
        <taxon>Ophiocordyceps</taxon>
    </lineage>
</organism>
<feature type="compositionally biased region" description="Basic and acidic residues" evidence="2">
    <location>
        <begin position="706"/>
        <end position="718"/>
    </location>
</feature>
<feature type="region of interest" description="Disordered" evidence="2">
    <location>
        <begin position="483"/>
        <end position="502"/>
    </location>
</feature>
<feature type="compositionally biased region" description="Basic and acidic residues" evidence="2">
    <location>
        <begin position="951"/>
        <end position="963"/>
    </location>
</feature>
<reference evidence="5 6" key="1">
    <citation type="submission" date="2017-06" db="EMBL/GenBank/DDBJ databases">
        <title>Ant-infecting Ophiocordyceps genomes reveal a high diversity of potential behavioral manipulation genes and a possible major role for enterotoxins.</title>
        <authorList>
            <person name="De Bekker C."/>
            <person name="Evans H.C."/>
            <person name="Brachmann A."/>
            <person name="Hughes D.P."/>
        </authorList>
    </citation>
    <scope>NUCLEOTIDE SEQUENCE [LARGE SCALE GENOMIC DNA]</scope>
    <source>
        <strain evidence="5 6">Map64</strain>
    </source>
</reference>
<feature type="compositionally biased region" description="Low complexity" evidence="2">
    <location>
        <begin position="196"/>
        <end position="205"/>
    </location>
</feature>
<feature type="compositionally biased region" description="Polar residues" evidence="2">
    <location>
        <begin position="120"/>
        <end position="136"/>
    </location>
</feature>
<feature type="compositionally biased region" description="Basic and acidic residues" evidence="2">
    <location>
        <begin position="888"/>
        <end position="921"/>
    </location>
</feature>
<feature type="compositionally biased region" description="Basic and acidic residues" evidence="2">
    <location>
        <begin position="1014"/>
        <end position="1246"/>
    </location>
</feature>
<dbReference type="Pfam" id="PF24513">
    <property type="entry name" value="DUF7593"/>
    <property type="match status" value="1"/>
</dbReference>
<feature type="compositionally biased region" description="Basic and acidic residues" evidence="2">
    <location>
        <begin position="850"/>
        <end position="873"/>
    </location>
</feature>
<dbReference type="PANTHER" id="PTHR24149">
    <property type="entry name" value="ANKYRIN REPEAT DOMAIN-CONTAINING PROTEIN 12"/>
    <property type="match status" value="1"/>
</dbReference>
<feature type="compositionally biased region" description="Basic and acidic residues" evidence="2">
    <location>
        <begin position="725"/>
        <end position="748"/>
    </location>
</feature>
<dbReference type="SMART" id="SM00248">
    <property type="entry name" value="ANK"/>
    <property type="match status" value="5"/>
</dbReference>
<evidence type="ECO:0000256" key="2">
    <source>
        <dbReference type="SAM" id="MobiDB-lite"/>
    </source>
</evidence>
<dbReference type="InterPro" id="IPR056485">
    <property type="entry name" value="ARM_KRIT1"/>
</dbReference>
<dbReference type="Pfam" id="PF24521">
    <property type="entry name" value="Ank_KRIT1"/>
    <property type="match status" value="1"/>
</dbReference>
<evidence type="ECO:0000256" key="1">
    <source>
        <dbReference type="PROSITE-ProRule" id="PRU00023"/>
    </source>
</evidence>
<proteinExistence type="predicted"/>
<feature type="compositionally biased region" description="Polar residues" evidence="2">
    <location>
        <begin position="315"/>
        <end position="326"/>
    </location>
</feature>
<evidence type="ECO:0000313" key="6">
    <source>
        <dbReference type="Proteomes" id="UP000226192"/>
    </source>
</evidence>
<protein>
    <submittedName>
        <fullName evidence="5">Uncharacterized protein</fullName>
    </submittedName>
</protein>
<dbReference type="InterPro" id="IPR056015">
    <property type="entry name" value="DUF7593"/>
</dbReference>
<dbReference type="EMBL" id="NJET01000177">
    <property type="protein sequence ID" value="PHH59852.1"/>
    <property type="molecule type" value="Genomic_DNA"/>
</dbReference>
<feature type="compositionally biased region" description="Low complexity" evidence="2">
    <location>
        <begin position="170"/>
        <end position="179"/>
    </location>
</feature>
<feature type="compositionally biased region" description="Basic and acidic residues" evidence="2">
    <location>
        <begin position="492"/>
        <end position="502"/>
    </location>
</feature>
<feature type="compositionally biased region" description="Basic residues" evidence="2">
    <location>
        <begin position="83"/>
        <end position="93"/>
    </location>
</feature>
<dbReference type="Proteomes" id="UP000226192">
    <property type="component" value="Unassembled WGS sequence"/>
</dbReference>
<dbReference type="PROSITE" id="PS50297">
    <property type="entry name" value="ANK_REP_REGION"/>
    <property type="match status" value="2"/>
</dbReference>
<dbReference type="Gene3D" id="1.25.40.20">
    <property type="entry name" value="Ankyrin repeat-containing domain"/>
    <property type="match status" value="2"/>
</dbReference>
<dbReference type="STRING" id="1399860.A0A2C5XY26"/>
<dbReference type="PANTHER" id="PTHR24149:SF14">
    <property type="entry name" value="ANKYRIN REPEAT DOMAIN 12"/>
    <property type="match status" value="1"/>
</dbReference>
<evidence type="ECO:0000313" key="5">
    <source>
        <dbReference type="EMBL" id="PHH59852.1"/>
    </source>
</evidence>
<dbReference type="InterPro" id="IPR002110">
    <property type="entry name" value="Ankyrin_rpt"/>
</dbReference>
<keyword evidence="1" id="KW-0040">ANK repeat</keyword>
<dbReference type="Pfam" id="PF12796">
    <property type="entry name" value="Ank_2"/>
    <property type="match status" value="1"/>
</dbReference>
<keyword evidence="6" id="KW-1185">Reference proteome</keyword>
<feature type="domain" description="DUF7593" evidence="3">
    <location>
        <begin position="1249"/>
        <end position="1409"/>
    </location>
</feature>
<comment type="caution">
    <text evidence="5">The sequence shown here is derived from an EMBL/GenBank/DDBJ whole genome shotgun (WGS) entry which is preliminary data.</text>
</comment>
<feature type="region of interest" description="Disordered" evidence="2">
    <location>
        <begin position="515"/>
        <end position="566"/>
    </location>
</feature>
<feature type="region of interest" description="Disordered" evidence="2">
    <location>
        <begin position="706"/>
        <end position="1246"/>
    </location>
</feature>
<dbReference type="OrthoDB" id="194358at2759"/>
<feature type="repeat" description="ANK" evidence="1">
    <location>
        <begin position="422"/>
        <end position="454"/>
    </location>
</feature>
<evidence type="ECO:0000259" key="3">
    <source>
        <dbReference type="Pfam" id="PF24513"/>
    </source>
</evidence>
<feature type="region of interest" description="Disordered" evidence="2">
    <location>
        <begin position="1546"/>
        <end position="1574"/>
    </location>
</feature>
<feature type="domain" description="KRIT1 ARM-repeats" evidence="4">
    <location>
        <begin position="563"/>
        <end position="710"/>
    </location>
</feature>
<feature type="compositionally biased region" description="Basic and acidic residues" evidence="2">
    <location>
        <begin position="239"/>
        <end position="250"/>
    </location>
</feature>
<sequence length="1574" mass="178334">MEAQNAADSHHTRPALSPHSRRSSSELDGPARPKSPASSRLSPPPKDSRLKSEPAPDDSLTVRPDVAHDERDSDAETIVLPGKHGHSPSKVRKVRQEDRSDSEGQANARAKSRPKPGDSDPNNGTTTHDSPRNASSAAPAHLPSDNAKRKRSSLSANDKDRNSRSKDGPSGRLSSGPSSPRHEHAPSLHHHKSSHHQQSALQRASPSRRRRSDAARSSASDSEQNLIHIPTKTSSQTLLRDKIKVGERLLSHKRKASRGDSDDEADARKARRQRTASAGLEVARPSKDAKSASTKSTGDSHERSISPLPRHRRSISSQFPYLQNGFSAKKKRLPPPLQPTDYHSDDSSAGGSPLPRNSKLRSMASTPVATEKASPAKMGPHKKHLDAHGQTHLARACARGEYDAAKQRLTERPEDLNVADYAGNTPLQIAAINGCEDIVKLLIEAGCNLDCVNYDKDTPLLDAVDNGHLGVVKLLLGAGVNPRKANVNGEEPLDRVSDDTDNADEIRAALLEARRRAGERQRTSEDRHSHHDQHDARDVGLPDSPRRSPAAMAFASTGRRTGNVRSTKTRNDLLYMPLDEKTLRQAAGRGDEETVARILQVKEGYDDPEAMVAAARGGHDVVMELLLSLGSAANADPAPVPSLPAEFATPILAAIGQENLKAVQLFLRHENFDPTRRFRGETYYEIARRRQGPNWKEEEQLLKNAYDDYKRSHKDSSTKTKSPGLRRERDRDRPEKLTRREEAKEGTKGHSKHTHSSPVREGDHKKKTSHNRVSSPLEKRRPDVLANRGDDESQKRVASRPKKDAAINASDHENSPAPPQKPHKSRRTESDVTGMSSDGEAATKPRRKLVSKDKSKLSQKYHDRAKALRRDETVLSASSDGSSKRHRASETPDRPSDGDRDQSEGPVKRRRIDHDSASQEKRQKRTLSVDSRARKVGSSRENAGKLSVAVAKRERDDGSRDSQELGSARSSGGGVVEKSIHVKSEDFDMPLIDIEQSREDQRYASSRNGSDLDEQARKQDAEHDGASRREEQRKKQEAEDRKKKKKREEEEARKRREEEEARKRREEEEEARKRREEEEARKRREEEEARKRREEEEARKRQEEEEARRRQEEEEEKQRKEEEERVRKAEEERKRREEEEEAQKRKEQAERERREAEEAARREEAEKKRLEEEKKRKEEEELKRRQEEDRLHKEQLAREAAEQAQRLREEEERKEREARERAHREEMERKRAAREAEQKRIHEEQERARLDRLPPLVRWLQVCPNPKTAENANKFRHIMGVRYDTMRSEANGTTEGRELWVLNTDVAMLLGEKDLDLSRYTAWDREPVTPLAKTSMWRTQWMRHSLTPQSLWEIGMKLPNKYYGETSPYTMKGSRVRELKLEAWERFAAMDMFFVKALDFLSIVPNVAHLREVKIAVEYHELLESESDSHWKIPQKWKQDPGVERFLGFAPRFTYYVNGVMTGEDIPVKTQTSKLPFVEARVPRRGMTRAYPEDPDYEKLCREQGLEHLLVSRRTPVVANGVHASPTSQATADTTVEKATVNGLGHDLAQGATGQPGEEAPANGVGIDANGSQE</sequence>
<dbReference type="InterPro" id="IPR053210">
    <property type="entry name" value="ANKRD12"/>
</dbReference>